<protein>
    <recommendedName>
        <fullName evidence="4">Prepilin-type N-terminal cleavage/methylation domain-containing protein</fullName>
    </recommendedName>
</protein>
<evidence type="ECO:0008006" key="4">
    <source>
        <dbReference type="Google" id="ProtNLM"/>
    </source>
</evidence>
<sequence length="449" mass="47537">MSFYPERYEMDVKVGMHSELCASGYAGGWERGRAFGIGIQRGFSLLETVLVLFLMALVASAGLMLTEGVEDQAKYDETKRRMELIRKAIVGDATRTINGMPEIGGFVADMGRLPNCLRELAEAFDCTSPGNPLPTSTFDSNSGLLAGWRGPYIALLPDSDGELRIRDGYENDDGSVDFGWGFANDGTQIQLQSFGLNSVADGGTPIDDYPVGASITVVTPLINPFDYSVTFQSWASVTIRFANTGSNPVSIAQNSLRLVLSFADDSQPGSIGTAESAPFPAANLNVPTSMISVAVTNGQTLTVPSGTTLSGNALSFTANDKLHFVDGGHDVIVTNGSGAEIPAGSTLTGQQVTIGSDGFVELPSSTQLTLVSPFASLPDTMGHFSLSIVCNDPANPNAVDGKRYDGDCTRYGTDAAPVAYTPTNQPYLFRAAPRGTPILPPSPLTWTIR</sequence>
<evidence type="ECO:0000313" key="2">
    <source>
        <dbReference type="EMBL" id="OAI13539.1"/>
    </source>
</evidence>
<dbReference type="NCBIfam" id="TIGR02532">
    <property type="entry name" value="IV_pilin_GFxxxE"/>
    <property type="match status" value="1"/>
</dbReference>
<dbReference type="AlphaFoldDB" id="A0A177N8L8"/>
<organism evidence="2 3">
    <name type="scientific">Methylomonas koyamae</name>
    <dbReference type="NCBI Taxonomy" id="702114"/>
    <lineage>
        <taxon>Bacteria</taxon>
        <taxon>Pseudomonadati</taxon>
        <taxon>Pseudomonadota</taxon>
        <taxon>Gammaproteobacteria</taxon>
        <taxon>Methylococcales</taxon>
        <taxon>Methylococcaceae</taxon>
        <taxon>Methylomonas</taxon>
    </lineage>
</organism>
<accession>A0A177N8L8</accession>
<keyword evidence="1" id="KW-1133">Transmembrane helix</keyword>
<dbReference type="Proteomes" id="UP000077857">
    <property type="component" value="Unassembled WGS sequence"/>
</dbReference>
<dbReference type="InterPro" id="IPR012902">
    <property type="entry name" value="N_methyl_site"/>
</dbReference>
<proteinExistence type="predicted"/>
<comment type="caution">
    <text evidence="2">The sequence shown here is derived from an EMBL/GenBank/DDBJ whole genome shotgun (WGS) entry which is preliminary data.</text>
</comment>
<gene>
    <name evidence="2" type="ORF">A1507_01570</name>
</gene>
<keyword evidence="1" id="KW-0812">Transmembrane</keyword>
<name>A0A177N8L8_9GAMM</name>
<feature type="transmembrane region" description="Helical" evidence="1">
    <location>
        <begin position="43"/>
        <end position="65"/>
    </location>
</feature>
<keyword evidence="1" id="KW-0472">Membrane</keyword>
<evidence type="ECO:0000313" key="3">
    <source>
        <dbReference type="Proteomes" id="UP000077857"/>
    </source>
</evidence>
<reference evidence="2 3" key="1">
    <citation type="submission" date="2016-03" db="EMBL/GenBank/DDBJ databases">
        <authorList>
            <person name="Ploux O."/>
        </authorList>
    </citation>
    <scope>NUCLEOTIDE SEQUENCE [LARGE SCALE GENOMIC DNA]</scope>
    <source>
        <strain evidence="2 3">R-45378</strain>
    </source>
</reference>
<dbReference type="PROSITE" id="PS00409">
    <property type="entry name" value="PROKAR_NTER_METHYL"/>
    <property type="match status" value="1"/>
</dbReference>
<dbReference type="EMBL" id="LUUJ01000098">
    <property type="protein sequence ID" value="OAI13539.1"/>
    <property type="molecule type" value="Genomic_DNA"/>
</dbReference>
<evidence type="ECO:0000256" key="1">
    <source>
        <dbReference type="SAM" id="Phobius"/>
    </source>
</evidence>